<evidence type="ECO:0000313" key="4">
    <source>
        <dbReference type="Proteomes" id="UP000837857"/>
    </source>
</evidence>
<feature type="region of interest" description="Disordered" evidence="1">
    <location>
        <begin position="1"/>
        <end position="21"/>
    </location>
</feature>
<keyword evidence="2" id="KW-1133">Transmembrane helix</keyword>
<name>A0ABN8IIX8_9NEOP</name>
<evidence type="ECO:0000313" key="3">
    <source>
        <dbReference type="EMBL" id="CAH2058314.1"/>
    </source>
</evidence>
<accession>A0ABN8IIX8</accession>
<dbReference type="Proteomes" id="UP000837857">
    <property type="component" value="Chromosome 25"/>
</dbReference>
<feature type="transmembrane region" description="Helical" evidence="2">
    <location>
        <begin position="27"/>
        <end position="49"/>
    </location>
</feature>
<keyword evidence="4" id="KW-1185">Reference proteome</keyword>
<proteinExistence type="predicted"/>
<dbReference type="EMBL" id="OW152837">
    <property type="protein sequence ID" value="CAH2058314.1"/>
    <property type="molecule type" value="Genomic_DNA"/>
</dbReference>
<keyword evidence="2" id="KW-0472">Membrane</keyword>
<gene>
    <name evidence="3" type="ORF">IPOD504_LOCUS10539</name>
</gene>
<organism evidence="3 4">
    <name type="scientific">Iphiclides podalirius</name>
    <name type="common">scarce swallowtail</name>
    <dbReference type="NCBI Taxonomy" id="110791"/>
    <lineage>
        <taxon>Eukaryota</taxon>
        <taxon>Metazoa</taxon>
        <taxon>Ecdysozoa</taxon>
        <taxon>Arthropoda</taxon>
        <taxon>Hexapoda</taxon>
        <taxon>Insecta</taxon>
        <taxon>Pterygota</taxon>
        <taxon>Neoptera</taxon>
        <taxon>Endopterygota</taxon>
        <taxon>Lepidoptera</taxon>
        <taxon>Glossata</taxon>
        <taxon>Ditrysia</taxon>
        <taxon>Papilionoidea</taxon>
        <taxon>Papilionidae</taxon>
        <taxon>Papilioninae</taxon>
        <taxon>Iphiclides</taxon>
    </lineage>
</organism>
<keyword evidence="2" id="KW-0812">Transmembrane</keyword>
<protein>
    <submittedName>
        <fullName evidence="3">Uncharacterized protein</fullName>
    </submittedName>
</protein>
<reference evidence="3" key="1">
    <citation type="submission" date="2022-03" db="EMBL/GenBank/DDBJ databases">
        <authorList>
            <person name="Martin H S."/>
        </authorList>
    </citation>
    <scope>NUCLEOTIDE SEQUENCE</scope>
</reference>
<evidence type="ECO:0000256" key="1">
    <source>
        <dbReference type="SAM" id="MobiDB-lite"/>
    </source>
</evidence>
<evidence type="ECO:0000256" key="2">
    <source>
        <dbReference type="SAM" id="Phobius"/>
    </source>
</evidence>
<feature type="non-terminal residue" evidence="3">
    <location>
        <position position="90"/>
    </location>
</feature>
<sequence length="90" mass="9394">MERLSPEVSTEGAVPQDGQIGGVAGKVLGLLPVFILILIIILRIVFVLYKNTAASKSDPNGVVGSVPASCARGCGFDPNTGKYCVMNIVF</sequence>